<reference evidence="1 2" key="1">
    <citation type="submission" date="2024-05" db="EMBL/GenBank/DDBJ databases">
        <authorList>
            <person name="Jiang F."/>
        </authorList>
    </citation>
    <scope>NUCLEOTIDE SEQUENCE [LARGE SCALE GENOMIC DNA]</scope>
    <source>
        <strain evidence="1 2">LZ166</strain>
    </source>
</reference>
<sequence length="103" mass="10857">MRIEGRTESLDVVGADLSGSLFDDVAMARAKVSNADLSMLLVSNVNARGSVFEDVDLSGAVFRNTRMADVEVTESCIAGMRIDGVLVTELLKAYEAAQSAGGE</sequence>
<evidence type="ECO:0000313" key="1">
    <source>
        <dbReference type="EMBL" id="MEX0409192.1"/>
    </source>
</evidence>
<evidence type="ECO:0000313" key="2">
    <source>
        <dbReference type="Proteomes" id="UP001556692"/>
    </source>
</evidence>
<dbReference type="SUPFAM" id="SSF141571">
    <property type="entry name" value="Pentapeptide repeat-like"/>
    <property type="match status" value="1"/>
</dbReference>
<dbReference type="Gene3D" id="2.160.20.80">
    <property type="entry name" value="E3 ubiquitin-protein ligase SopA"/>
    <property type="match status" value="1"/>
</dbReference>
<protein>
    <submittedName>
        <fullName evidence="1">Pentapeptide repeat-containing protein</fullName>
    </submittedName>
</protein>
<organism evidence="1 2">
    <name type="scientific">Aquibium pacificus</name>
    <dbReference type="NCBI Taxonomy" id="3153579"/>
    <lineage>
        <taxon>Bacteria</taxon>
        <taxon>Pseudomonadati</taxon>
        <taxon>Pseudomonadota</taxon>
        <taxon>Alphaproteobacteria</taxon>
        <taxon>Hyphomicrobiales</taxon>
        <taxon>Phyllobacteriaceae</taxon>
        <taxon>Aquibium</taxon>
    </lineage>
</organism>
<comment type="caution">
    <text evidence="1">The sequence shown here is derived from an EMBL/GenBank/DDBJ whole genome shotgun (WGS) entry which is preliminary data.</text>
</comment>
<gene>
    <name evidence="1" type="ORF">ABGN05_26465</name>
</gene>
<accession>A0ABV3SQV6</accession>
<dbReference type="EMBL" id="JBDPGJ010000008">
    <property type="protein sequence ID" value="MEX0409192.1"/>
    <property type="molecule type" value="Genomic_DNA"/>
</dbReference>
<dbReference type="Pfam" id="PF00805">
    <property type="entry name" value="Pentapeptide"/>
    <property type="match status" value="1"/>
</dbReference>
<dbReference type="InterPro" id="IPR001646">
    <property type="entry name" value="5peptide_repeat"/>
</dbReference>
<proteinExistence type="predicted"/>
<dbReference type="RefSeq" id="WP_367957047.1">
    <property type="nucleotide sequence ID" value="NZ_JBDPGJ010000008.1"/>
</dbReference>
<dbReference type="Proteomes" id="UP001556692">
    <property type="component" value="Unassembled WGS sequence"/>
</dbReference>
<keyword evidence="2" id="KW-1185">Reference proteome</keyword>
<name>A0ABV3SQV6_9HYPH</name>